<dbReference type="Proteomes" id="UP000681722">
    <property type="component" value="Unassembled WGS sequence"/>
</dbReference>
<dbReference type="EMBL" id="CAJNOK010023877">
    <property type="protein sequence ID" value="CAF1369066.1"/>
    <property type="molecule type" value="Genomic_DNA"/>
</dbReference>
<evidence type="ECO:0000313" key="4">
    <source>
        <dbReference type="EMBL" id="CAF4279878.1"/>
    </source>
</evidence>
<dbReference type="OrthoDB" id="428346at2759"/>
<dbReference type="AlphaFoldDB" id="A0A815JQR8"/>
<proteinExistence type="predicted"/>
<dbReference type="Proteomes" id="UP000663829">
    <property type="component" value="Unassembled WGS sequence"/>
</dbReference>
<reference evidence="2" key="1">
    <citation type="submission" date="2021-02" db="EMBL/GenBank/DDBJ databases">
        <authorList>
            <person name="Nowell W R."/>
        </authorList>
    </citation>
    <scope>NUCLEOTIDE SEQUENCE</scope>
</reference>
<dbReference type="Gene3D" id="3.40.50.11350">
    <property type="match status" value="1"/>
</dbReference>
<comment type="caution">
    <text evidence="2">The sequence shown here is derived from an EMBL/GenBank/DDBJ whole genome shotgun (WGS) entry which is preliminary data.</text>
</comment>
<keyword evidence="5" id="KW-1185">Reference proteome</keyword>
<evidence type="ECO:0000313" key="2">
    <source>
        <dbReference type="EMBL" id="CAF1384672.1"/>
    </source>
</evidence>
<evidence type="ECO:0000313" key="5">
    <source>
        <dbReference type="Proteomes" id="UP000663829"/>
    </source>
</evidence>
<protein>
    <submittedName>
        <fullName evidence="2">Uncharacterized protein</fullName>
    </submittedName>
</protein>
<dbReference type="EMBL" id="CAJOBC010082035">
    <property type="protein sequence ID" value="CAF4279878.1"/>
    <property type="molecule type" value="Genomic_DNA"/>
</dbReference>
<name>A0A815JQR8_9BILA</name>
<evidence type="ECO:0000313" key="1">
    <source>
        <dbReference type="EMBL" id="CAF1369066.1"/>
    </source>
</evidence>
<dbReference type="Proteomes" id="UP000677228">
    <property type="component" value="Unassembled WGS sequence"/>
</dbReference>
<dbReference type="EMBL" id="CAJNOQ010016633">
    <property type="protein sequence ID" value="CAF1384672.1"/>
    <property type="molecule type" value="Genomic_DNA"/>
</dbReference>
<organism evidence="2 5">
    <name type="scientific">Didymodactylos carnosus</name>
    <dbReference type="NCBI Taxonomy" id="1234261"/>
    <lineage>
        <taxon>Eukaryota</taxon>
        <taxon>Metazoa</taxon>
        <taxon>Spiralia</taxon>
        <taxon>Gnathifera</taxon>
        <taxon>Rotifera</taxon>
        <taxon>Eurotatoria</taxon>
        <taxon>Bdelloidea</taxon>
        <taxon>Philodinida</taxon>
        <taxon>Philodinidae</taxon>
        <taxon>Didymodactylos</taxon>
    </lineage>
</organism>
<gene>
    <name evidence="2" type="ORF">GPM918_LOCUS32500</name>
    <name evidence="1" type="ORF">OVA965_LOCUS31587</name>
    <name evidence="4" type="ORF">SRO942_LOCUS33170</name>
    <name evidence="3" type="ORF">TMI583_LOCUS32417</name>
</gene>
<accession>A0A815JQR8</accession>
<sequence>MYNSISHILILDYHSWHRNITRQISHPNMTTYQQQINRLLELDVRFLLYARHRSGYADRILHFISTYLVALLTHRYFVFDQNWPAFLKVMKSNLNYEYNLVIPWYSQLNKLTRKTRNQLSVQYQWFSLERFTKDYDYENKNRILVFGGHTGTTVHTITSPTSIYRSFLTNTLKMTGDTLFGCLYHSLIIPRLSTFVQIASAQSSSQFKGGQTHQQLLQTLLSTTHNSVAIQIRTGDEIMKNPHRMYSLMYKFQIYFDCAKEISQGKPTIVYLMADDYRIRQAALKTYSNTQFSVIANPHPVQHIQYTQNLVQALNSLLFDTFLFMFCERHIITSESGFGRFAAFASLKQKDIYSFDVGEVKTWRCEEKDNRALSLTEAGHRWSGVRRKR</sequence>
<dbReference type="Proteomes" id="UP000682733">
    <property type="component" value="Unassembled WGS sequence"/>
</dbReference>
<evidence type="ECO:0000313" key="3">
    <source>
        <dbReference type="EMBL" id="CAF4178234.1"/>
    </source>
</evidence>
<dbReference type="EMBL" id="CAJOBA010045537">
    <property type="protein sequence ID" value="CAF4178234.1"/>
    <property type="molecule type" value="Genomic_DNA"/>
</dbReference>